<sequence length="324" mass="33732">MQDADSTSVVGHVGRKGLRFALTDGHGGVKPGTMRHYDVEAGSSVSGSLSSFRRDTGLDHLPRRLAIAVAGLARGDAISITQTRWFVSRSGLQSMLGAPPLILNDFEAEAWALTGHGGAQTPIAGAPPVNLREPGTYCIAGITSGLGVSVMTRDRAGGVHVLATEAGHAGFAPGSRRMAELVATMFPNTHPIAAEDLISAGGLVAIYNALAGQQHSSKRMTRPEDITRHAASDPLARAACEMLCEAFWTHIGNLVLSYGAWDGVIVTGGLAMALRDTLGGPRMQACLAGTGKYARLVAAMPRMLVAVEHGELLGAAKALQRQAA</sequence>
<dbReference type="GO" id="GO:0005536">
    <property type="term" value="F:D-glucose binding"/>
    <property type="evidence" value="ECO:0007669"/>
    <property type="project" value="InterPro"/>
</dbReference>
<name>A0A916WX93_9SPHN</name>
<protein>
    <submittedName>
        <fullName evidence="4">Glucokinase</fullName>
    </submittedName>
</protein>
<keyword evidence="2" id="KW-0418">Kinase</keyword>
<evidence type="ECO:0000256" key="1">
    <source>
        <dbReference type="ARBA" id="ARBA00022679"/>
    </source>
</evidence>
<comment type="caution">
    <text evidence="4">The sequence shown here is derived from an EMBL/GenBank/DDBJ whole genome shotgun (WGS) entry which is preliminary data.</text>
</comment>
<evidence type="ECO:0000313" key="5">
    <source>
        <dbReference type="Proteomes" id="UP000623067"/>
    </source>
</evidence>
<dbReference type="EMBL" id="BMIH01000003">
    <property type="protein sequence ID" value="GGB37102.1"/>
    <property type="molecule type" value="Genomic_DNA"/>
</dbReference>
<dbReference type="CDD" id="cd24008">
    <property type="entry name" value="ASKHA_NBD_GLK"/>
    <property type="match status" value="1"/>
</dbReference>
<dbReference type="RefSeq" id="WP_188659370.1">
    <property type="nucleotide sequence ID" value="NZ_BMIH01000003.1"/>
</dbReference>
<dbReference type="PANTHER" id="PTHR47690">
    <property type="entry name" value="GLUCOKINASE"/>
    <property type="match status" value="1"/>
</dbReference>
<keyword evidence="5" id="KW-1185">Reference proteome</keyword>
<dbReference type="GO" id="GO:0004340">
    <property type="term" value="F:glucokinase activity"/>
    <property type="evidence" value="ECO:0007669"/>
    <property type="project" value="InterPro"/>
</dbReference>
<dbReference type="InterPro" id="IPR050201">
    <property type="entry name" value="Bacterial_glucokinase"/>
</dbReference>
<dbReference type="Gene3D" id="3.30.420.40">
    <property type="match status" value="1"/>
</dbReference>
<gene>
    <name evidence="4" type="primary">glk</name>
    <name evidence="4" type="ORF">GCM10011380_28120</name>
</gene>
<dbReference type="GO" id="GO:0006096">
    <property type="term" value="P:glycolytic process"/>
    <property type="evidence" value="ECO:0007669"/>
    <property type="project" value="InterPro"/>
</dbReference>
<dbReference type="SUPFAM" id="SSF53067">
    <property type="entry name" value="Actin-like ATPase domain"/>
    <property type="match status" value="1"/>
</dbReference>
<comment type="similarity">
    <text evidence="3">Belongs to the bacterial glucokinase family.</text>
</comment>
<dbReference type="Pfam" id="PF02685">
    <property type="entry name" value="Glucokinase"/>
    <property type="match status" value="1"/>
</dbReference>
<evidence type="ECO:0000256" key="3">
    <source>
        <dbReference type="RuleBase" id="RU004046"/>
    </source>
</evidence>
<dbReference type="Proteomes" id="UP000623067">
    <property type="component" value="Unassembled WGS sequence"/>
</dbReference>
<dbReference type="GO" id="GO:0005524">
    <property type="term" value="F:ATP binding"/>
    <property type="evidence" value="ECO:0007669"/>
    <property type="project" value="InterPro"/>
</dbReference>
<evidence type="ECO:0000313" key="4">
    <source>
        <dbReference type="EMBL" id="GGB37102.1"/>
    </source>
</evidence>
<keyword evidence="1" id="KW-0808">Transferase</keyword>
<dbReference type="PANTHER" id="PTHR47690:SF1">
    <property type="entry name" value="GLUCOKINASE"/>
    <property type="match status" value="1"/>
</dbReference>
<dbReference type="Gene3D" id="3.40.367.20">
    <property type="match status" value="1"/>
</dbReference>
<accession>A0A916WX93</accession>
<reference evidence="4" key="1">
    <citation type="journal article" date="2014" name="Int. J. Syst. Evol. Microbiol.">
        <title>Complete genome sequence of Corynebacterium casei LMG S-19264T (=DSM 44701T), isolated from a smear-ripened cheese.</title>
        <authorList>
            <consortium name="US DOE Joint Genome Institute (JGI-PGF)"/>
            <person name="Walter F."/>
            <person name="Albersmeier A."/>
            <person name="Kalinowski J."/>
            <person name="Ruckert C."/>
        </authorList>
    </citation>
    <scope>NUCLEOTIDE SEQUENCE</scope>
    <source>
        <strain evidence="4">CGMCC 1.15330</strain>
    </source>
</reference>
<dbReference type="GO" id="GO:0005829">
    <property type="term" value="C:cytosol"/>
    <property type="evidence" value="ECO:0007669"/>
    <property type="project" value="TreeGrafter"/>
</dbReference>
<evidence type="ECO:0000256" key="2">
    <source>
        <dbReference type="ARBA" id="ARBA00022777"/>
    </source>
</evidence>
<organism evidence="4 5">
    <name type="scientific">Sphingomonas metalli</name>
    <dbReference type="NCBI Taxonomy" id="1779358"/>
    <lineage>
        <taxon>Bacteria</taxon>
        <taxon>Pseudomonadati</taxon>
        <taxon>Pseudomonadota</taxon>
        <taxon>Alphaproteobacteria</taxon>
        <taxon>Sphingomonadales</taxon>
        <taxon>Sphingomonadaceae</taxon>
        <taxon>Sphingomonas</taxon>
    </lineage>
</organism>
<dbReference type="InterPro" id="IPR003836">
    <property type="entry name" value="Glucokinase"/>
</dbReference>
<reference evidence="4" key="2">
    <citation type="submission" date="2020-09" db="EMBL/GenBank/DDBJ databases">
        <authorList>
            <person name="Sun Q."/>
            <person name="Zhou Y."/>
        </authorList>
    </citation>
    <scope>NUCLEOTIDE SEQUENCE</scope>
    <source>
        <strain evidence="4">CGMCC 1.15330</strain>
    </source>
</reference>
<dbReference type="AlphaFoldDB" id="A0A916WX93"/>
<proteinExistence type="inferred from homology"/>
<dbReference type="InterPro" id="IPR043129">
    <property type="entry name" value="ATPase_NBD"/>
</dbReference>